<dbReference type="EMBL" id="VSSQ01044679">
    <property type="protein sequence ID" value="MPM98523.1"/>
    <property type="molecule type" value="Genomic_DNA"/>
</dbReference>
<proteinExistence type="predicted"/>
<reference evidence="2" key="1">
    <citation type="submission" date="2019-08" db="EMBL/GenBank/DDBJ databases">
        <authorList>
            <person name="Kucharzyk K."/>
            <person name="Murdoch R.W."/>
            <person name="Higgins S."/>
            <person name="Loffler F."/>
        </authorList>
    </citation>
    <scope>NUCLEOTIDE SEQUENCE</scope>
</reference>
<keyword evidence="1" id="KW-1133">Transmembrane helix</keyword>
<protein>
    <submittedName>
        <fullName evidence="2">Uncharacterized protein</fullName>
    </submittedName>
</protein>
<accession>A0A645ECN7</accession>
<sequence>MERQRDHRLDRRKIDFDHRIVVRDAAGLGLAVHFLATMDFIIFAHPRVSLPDRRKARGLGRHHVDAVPKIDREFRNAGADELHHLVFYQAVLEHRAAERDRDVVRADARAGFARKVYEHHLRRVHIVGIG</sequence>
<evidence type="ECO:0000313" key="2">
    <source>
        <dbReference type="EMBL" id="MPM98523.1"/>
    </source>
</evidence>
<feature type="transmembrane region" description="Helical" evidence="1">
    <location>
        <begin position="21"/>
        <end position="44"/>
    </location>
</feature>
<keyword evidence="1" id="KW-0812">Transmembrane</keyword>
<dbReference type="AlphaFoldDB" id="A0A645ECN7"/>
<evidence type="ECO:0000256" key="1">
    <source>
        <dbReference type="SAM" id="Phobius"/>
    </source>
</evidence>
<keyword evidence="1" id="KW-0472">Membrane</keyword>
<name>A0A645ECN7_9ZZZZ</name>
<organism evidence="2">
    <name type="scientific">bioreactor metagenome</name>
    <dbReference type="NCBI Taxonomy" id="1076179"/>
    <lineage>
        <taxon>unclassified sequences</taxon>
        <taxon>metagenomes</taxon>
        <taxon>ecological metagenomes</taxon>
    </lineage>
</organism>
<comment type="caution">
    <text evidence="2">The sequence shown here is derived from an EMBL/GenBank/DDBJ whole genome shotgun (WGS) entry which is preliminary data.</text>
</comment>
<gene>
    <name evidence="2" type="ORF">SDC9_145711</name>
</gene>